<dbReference type="InterPro" id="IPR003615">
    <property type="entry name" value="HNH_nuc"/>
</dbReference>
<proteinExistence type="predicted"/>
<protein>
    <submittedName>
        <fullName evidence="3">HNH endonuclease</fullName>
    </submittedName>
</protein>
<evidence type="ECO:0000313" key="3">
    <source>
        <dbReference type="EMBL" id="MFB9579094.1"/>
    </source>
</evidence>
<evidence type="ECO:0000259" key="2">
    <source>
        <dbReference type="Pfam" id="PF14279"/>
    </source>
</evidence>
<name>A0ABV5RMI7_9ACTN</name>
<dbReference type="CDD" id="cd00085">
    <property type="entry name" value="HNHc"/>
    <property type="match status" value="1"/>
</dbReference>
<feature type="region of interest" description="Disordered" evidence="1">
    <location>
        <begin position="118"/>
        <end position="151"/>
    </location>
</feature>
<dbReference type="RefSeq" id="WP_345512357.1">
    <property type="nucleotide sequence ID" value="NZ_BAAAXD010000015.1"/>
</dbReference>
<dbReference type="InterPro" id="IPR029471">
    <property type="entry name" value="HNH_5"/>
</dbReference>
<keyword evidence="3" id="KW-0255">Endonuclease</keyword>
<dbReference type="Gene3D" id="1.10.30.50">
    <property type="match status" value="1"/>
</dbReference>
<gene>
    <name evidence="3" type="ORF">ACFFTL_44320</name>
</gene>
<dbReference type="InterPro" id="IPR052892">
    <property type="entry name" value="NA-targeting_endonuclease"/>
</dbReference>
<organism evidence="3 4">
    <name type="scientific">Streptomyces yanii</name>
    <dbReference type="NCBI Taxonomy" id="78510"/>
    <lineage>
        <taxon>Bacteria</taxon>
        <taxon>Bacillati</taxon>
        <taxon>Actinomycetota</taxon>
        <taxon>Actinomycetes</taxon>
        <taxon>Kitasatosporales</taxon>
        <taxon>Streptomycetaceae</taxon>
        <taxon>Streptomyces</taxon>
    </lineage>
</organism>
<dbReference type="Pfam" id="PF14279">
    <property type="entry name" value="HNH_5"/>
    <property type="match status" value="1"/>
</dbReference>
<evidence type="ECO:0000313" key="4">
    <source>
        <dbReference type="Proteomes" id="UP001589710"/>
    </source>
</evidence>
<sequence>MSQRPPHLNAHRRRARKQQLAARDGRQCYYCRRPFRELREASADHIAPVSLWRSWSVSSLVLACRPCNEAKADRFPLSLALVLLAWADPTAPIVRPVDWPLLARLAAAHHTALTSVTPRVTPGVTPRPVDPTGQRSTPTLHESTRHARVRSTVRPDCLRAPRPVRVCAGPTGEEVPA</sequence>
<dbReference type="PANTHER" id="PTHR33877">
    <property type="entry name" value="SLL1193 PROTEIN"/>
    <property type="match status" value="1"/>
</dbReference>
<comment type="caution">
    <text evidence="3">The sequence shown here is derived from an EMBL/GenBank/DDBJ whole genome shotgun (WGS) entry which is preliminary data.</text>
</comment>
<evidence type="ECO:0000256" key="1">
    <source>
        <dbReference type="SAM" id="MobiDB-lite"/>
    </source>
</evidence>
<keyword evidence="3" id="KW-0540">Nuclease</keyword>
<feature type="compositionally biased region" description="Low complexity" evidence="1">
    <location>
        <begin position="118"/>
        <end position="133"/>
    </location>
</feature>
<dbReference type="PANTHER" id="PTHR33877:SF1">
    <property type="entry name" value="TYPE IV METHYL-DIRECTED RESTRICTION ENZYME ECOKMCRA"/>
    <property type="match status" value="1"/>
</dbReference>
<accession>A0ABV5RMI7</accession>
<dbReference type="GO" id="GO:0004519">
    <property type="term" value="F:endonuclease activity"/>
    <property type="evidence" value="ECO:0007669"/>
    <property type="project" value="UniProtKB-KW"/>
</dbReference>
<keyword evidence="3" id="KW-0378">Hydrolase</keyword>
<dbReference type="EMBL" id="JBHMCG010000209">
    <property type="protein sequence ID" value="MFB9579094.1"/>
    <property type="molecule type" value="Genomic_DNA"/>
</dbReference>
<keyword evidence="4" id="KW-1185">Reference proteome</keyword>
<dbReference type="Proteomes" id="UP001589710">
    <property type="component" value="Unassembled WGS sequence"/>
</dbReference>
<feature type="domain" description="HNH endonuclease 5" evidence="2">
    <location>
        <begin position="28"/>
        <end position="76"/>
    </location>
</feature>
<reference evidence="3 4" key="1">
    <citation type="submission" date="2024-09" db="EMBL/GenBank/DDBJ databases">
        <authorList>
            <person name="Sun Q."/>
            <person name="Mori K."/>
        </authorList>
    </citation>
    <scope>NUCLEOTIDE SEQUENCE [LARGE SCALE GENOMIC DNA]</scope>
    <source>
        <strain evidence="3 4">JCM 3331</strain>
    </source>
</reference>